<dbReference type="PANTHER" id="PTHR45913:SF19">
    <property type="entry name" value="LOW QUALITY PROTEIN: ZINC FINGER BED DOMAIN-CONTAINING PROTEIN 5-LIKE"/>
    <property type="match status" value="1"/>
</dbReference>
<dbReference type="OMA" id="SYKIARC"/>
<proteinExistence type="predicted"/>
<organism evidence="1 2">
    <name type="scientific">Stegodyphus mimosarum</name>
    <name type="common">African social velvet spider</name>
    <dbReference type="NCBI Taxonomy" id="407821"/>
    <lineage>
        <taxon>Eukaryota</taxon>
        <taxon>Metazoa</taxon>
        <taxon>Ecdysozoa</taxon>
        <taxon>Arthropoda</taxon>
        <taxon>Chelicerata</taxon>
        <taxon>Arachnida</taxon>
        <taxon>Araneae</taxon>
        <taxon>Araneomorphae</taxon>
        <taxon>Entelegynae</taxon>
        <taxon>Eresoidea</taxon>
        <taxon>Eresidae</taxon>
        <taxon>Stegodyphus</taxon>
    </lineage>
</organism>
<dbReference type="Proteomes" id="UP000054359">
    <property type="component" value="Unassembled WGS sequence"/>
</dbReference>
<reference evidence="1 2" key="1">
    <citation type="submission" date="2013-11" db="EMBL/GenBank/DDBJ databases">
        <title>Genome sequencing of Stegodyphus mimosarum.</title>
        <authorList>
            <person name="Bechsgaard J."/>
        </authorList>
    </citation>
    <scope>NUCLEOTIDE SEQUENCE [LARGE SCALE GENOMIC DNA]</scope>
</reference>
<dbReference type="AlphaFoldDB" id="A0A087UI85"/>
<accession>A0A087UI85</accession>
<sequence length="103" mass="11949">MLAANSMKPNKRHLETLYSEYVNKPREFFELKLKSHEKQKSFFKETLSVNKKALIASYKVSYKIARCKKPRTVGEDLILPAAIEIVETMFGDNFSKHLQSILL</sequence>
<dbReference type="STRING" id="407821.A0A087UI85"/>
<dbReference type="OrthoDB" id="6432110at2759"/>
<dbReference type="EMBL" id="KK119923">
    <property type="protein sequence ID" value="KFM77074.1"/>
    <property type="molecule type" value="Genomic_DNA"/>
</dbReference>
<keyword evidence="2" id="KW-1185">Reference proteome</keyword>
<name>A0A087UI85_STEMI</name>
<evidence type="ECO:0000313" key="1">
    <source>
        <dbReference type="EMBL" id="KFM77074.1"/>
    </source>
</evidence>
<protein>
    <submittedName>
        <fullName evidence="1">Uncharacterized protein</fullName>
    </submittedName>
</protein>
<gene>
    <name evidence="1" type="ORF">X975_13606</name>
</gene>
<evidence type="ECO:0000313" key="2">
    <source>
        <dbReference type="Proteomes" id="UP000054359"/>
    </source>
</evidence>
<feature type="non-terminal residue" evidence="1">
    <location>
        <position position="103"/>
    </location>
</feature>
<dbReference type="PANTHER" id="PTHR45913">
    <property type="entry name" value="EPM2A-INTERACTING PROTEIN 1"/>
    <property type="match status" value="1"/>
</dbReference>